<proteinExistence type="predicted"/>
<dbReference type="VEuPathDB" id="MicrosporidiaDB:M153_1990002953"/>
<dbReference type="AlphaFoldDB" id="A0A0R0M689"/>
<dbReference type="EMBL" id="LGUB01000052">
    <property type="protein sequence ID" value="KRH94599.1"/>
    <property type="molecule type" value="Genomic_DNA"/>
</dbReference>
<evidence type="ECO:0000313" key="1">
    <source>
        <dbReference type="EMBL" id="KRH94599.1"/>
    </source>
</evidence>
<name>A0A0R0M689_9MICR</name>
<keyword evidence="2" id="KW-1185">Reference proteome</keyword>
<evidence type="ECO:0000313" key="2">
    <source>
        <dbReference type="Proteomes" id="UP000051530"/>
    </source>
</evidence>
<sequence>MRICAQILTTQKLRGRHSKRIRIERFEDGPRWDLHHSVSEGVVKKLNL</sequence>
<comment type="caution">
    <text evidence="1">The sequence shown here is derived from an EMBL/GenBank/DDBJ whole genome shotgun (WGS) entry which is preliminary data.</text>
</comment>
<accession>A0A0R0M689</accession>
<reference evidence="1 2" key="1">
    <citation type="submission" date="2015-07" db="EMBL/GenBank/DDBJ databases">
        <title>The genome of Pseudoloma neurophilia, a relevant intracellular parasite of the zebrafish.</title>
        <authorList>
            <person name="Ndikumana S."/>
            <person name="Pelin A."/>
            <person name="Sanders J."/>
            <person name="Corradi N."/>
        </authorList>
    </citation>
    <scope>NUCLEOTIDE SEQUENCE [LARGE SCALE GENOMIC DNA]</scope>
    <source>
        <strain evidence="1 2">MK1</strain>
    </source>
</reference>
<gene>
    <name evidence="1" type="ORF">M153_1990002953</name>
</gene>
<dbReference type="Proteomes" id="UP000051530">
    <property type="component" value="Unassembled WGS sequence"/>
</dbReference>
<organism evidence="1 2">
    <name type="scientific">Pseudoloma neurophilia</name>
    <dbReference type="NCBI Taxonomy" id="146866"/>
    <lineage>
        <taxon>Eukaryota</taxon>
        <taxon>Fungi</taxon>
        <taxon>Fungi incertae sedis</taxon>
        <taxon>Microsporidia</taxon>
        <taxon>Pseudoloma</taxon>
    </lineage>
</organism>
<protein>
    <submittedName>
        <fullName evidence="1">Uncharacterized protein</fullName>
    </submittedName>
</protein>